<name>A0ABW1GHX2_9ACTN</name>
<dbReference type="Gene3D" id="3.40.50.2000">
    <property type="entry name" value="Glycogen Phosphorylase B"/>
    <property type="match status" value="1"/>
</dbReference>
<dbReference type="EMBL" id="JBHSPU010000009">
    <property type="protein sequence ID" value="MFC5913247.1"/>
    <property type="molecule type" value="Genomic_DNA"/>
</dbReference>
<accession>A0ABW1GHX2</accession>
<organism evidence="1 2">
    <name type="scientific">Streptomyces pulveraceus</name>
    <dbReference type="NCBI Taxonomy" id="68258"/>
    <lineage>
        <taxon>Bacteria</taxon>
        <taxon>Bacillati</taxon>
        <taxon>Actinomycetota</taxon>
        <taxon>Actinomycetes</taxon>
        <taxon>Kitasatosporales</taxon>
        <taxon>Streptomycetaceae</taxon>
        <taxon>Streptomyces</taxon>
    </lineage>
</organism>
<evidence type="ECO:0000313" key="2">
    <source>
        <dbReference type="Proteomes" id="UP001596200"/>
    </source>
</evidence>
<dbReference type="RefSeq" id="WP_344513110.1">
    <property type="nucleotide sequence ID" value="NZ_BAAATU010000024.1"/>
</dbReference>
<keyword evidence="2" id="KW-1185">Reference proteome</keyword>
<dbReference type="Pfam" id="PF13528">
    <property type="entry name" value="Glyco_trans_1_3"/>
    <property type="match status" value="1"/>
</dbReference>
<dbReference type="SUPFAM" id="SSF53756">
    <property type="entry name" value="UDP-Glycosyltransferase/glycogen phosphorylase"/>
    <property type="match status" value="1"/>
</dbReference>
<protein>
    <submittedName>
        <fullName evidence="1">Glycosyltransferase family protein</fullName>
    </submittedName>
</protein>
<dbReference type="Proteomes" id="UP001596200">
    <property type="component" value="Unassembled WGS sequence"/>
</dbReference>
<comment type="caution">
    <text evidence="1">The sequence shown here is derived from an EMBL/GenBank/DDBJ whole genome shotgun (WGS) entry which is preliminary data.</text>
</comment>
<evidence type="ECO:0000313" key="1">
    <source>
        <dbReference type="EMBL" id="MFC5913247.1"/>
    </source>
</evidence>
<proteinExistence type="predicted"/>
<reference evidence="2" key="1">
    <citation type="journal article" date="2019" name="Int. J. Syst. Evol. Microbiol.">
        <title>The Global Catalogue of Microorganisms (GCM) 10K type strain sequencing project: providing services to taxonomists for standard genome sequencing and annotation.</title>
        <authorList>
            <consortium name="The Broad Institute Genomics Platform"/>
            <consortium name="The Broad Institute Genome Sequencing Center for Infectious Disease"/>
            <person name="Wu L."/>
            <person name="Ma J."/>
        </authorList>
    </citation>
    <scope>NUCLEOTIDE SEQUENCE [LARGE SCALE GENOMIC DNA]</scope>
    <source>
        <strain evidence="2">JCM 4147</strain>
    </source>
</reference>
<gene>
    <name evidence="1" type="ORF">ACFP1B_07370</name>
</gene>
<sequence>MPGNGTSNVRPLDVVIGVNGIGMGHTVRQSVVAQYLHDRGHRVRIVTNGQGRVEYFRDLGFPAWDAWMPTLLARDDRIHARDAVRANIRQAPGGLLRHLRLRRAVRNSGVPDLFVTDYEPNTPRLAYHFGRPLVSIDQQSKYRHLDLPTVGRYARTADEQRLRYFAPRVDRSFICSYVPLEAEDRGLEFIAPVVPDLVRSALVTTEPLATAYFSRYFDHGPEESVRELASVFRQSVPDRTLRIYAQPTELRSLRGYADTRIEIRAFDREAFIADMARSEAVFSNAGFNLISEALVLGKPVHLIPLPTYDQHWCAKVIDEAGLGTAAPRVERRAVLDFLARGPVLRDNVVRHRDLYLAADPRERIASYLESLPAVDRPMPAPIAG</sequence>